<dbReference type="Gene3D" id="1.25.40.20">
    <property type="entry name" value="Ankyrin repeat-containing domain"/>
    <property type="match status" value="1"/>
</dbReference>
<gene>
    <name evidence="2" type="primary">Aste57867_3517</name>
    <name evidence="1" type="ORF">As57867_003506</name>
    <name evidence="2" type="ORF">ASTE57867_3517</name>
</gene>
<evidence type="ECO:0000313" key="1">
    <source>
        <dbReference type="EMBL" id="KAF0715201.1"/>
    </source>
</evidence>
<evidence type="ECO:0000313" key="3">
    <source>
        <dbReference type="Proteomes" id="UP000332933"/>
    </source>
</evidence>
<evidence type="ECO:0000313" key="2">
    <source>
        <dbReference type="EMBL" id="VFT80680.1"/>
    </source>
</evidence>
<protein>
    <submittedName>
        <fullName evidence="2">Aste57867_3517 protein</fullName>
    </submittedName>
</protein>
<accession>A0A485KFC4</accession>
<keyword evidence="3" id="KW-1185">Reference proteome</keyword>
<sequence length="195" mass="22102">MLLAASQGHLAVVEYLHDTLPENNVHLTAVVDAATHGHIRVLQFLLQTNSTDWITTRRCPRGHKLPVGDAAVALKARRSVNALQWLLTVWLPATNQRSDAVLPECLDVAGFHDDRVMVHWLALEFLIANDQPVGHLERVCRVQTCRLSPQIRGRWVGSERQLCRLGRIWNLPKALRAPPCHDDLLPQRYPMPPRH</sequence>
<dbReference type="EMBL" id="VJMH01000620">
    <property type="protein sequence ID" value="KAF0715201.1"/>
    <property type="molecule type" value="Genomic_DNA"/>
</dbReference>
<dbReference type="InterPro" id="IPR036770">
    <property type="entry name" value="Ankyrin_rpt-contain_sf"/>
</dbReference>
<dbReference type="EMBL" id="CAADRA010000620">
    <property type="protein sequence ID" value="VFT80680.1"/>
    <property type="molecule type" value="Genomic_DNA"/>
</dbReference>
<reference evidence="1" key="2">
    <citation type="submission" date="2019-06" db="EMBL/GenBank/DDBJ databases">
        <title>Genomics analysis of Aphanomyces spp. identifies a new class of oomycete effector associated with host adaptation.</title>
        <authorList>
            <person name="Gaulin E."/>
        </authorList>
    </citation>
    <scope>NUCLEOTIDE SEQUENCE</scope>
    <source>
        <strain evidence="1">CBS 578.67</strain>
    </source>
</reference>
<proteinExistence type="predicted"/>
<organism evidence="2 3">
    <name type="scientific">Aphanomyces stellatus</name>
    <dbReference type="NCBI Taxonomy" id="120398"/>
    <lineage>
        <taxon>Eukaryota</taxon>
        <taxon>Sar</taxon>
        <taxon>Stramenopiles</taxon>
        <taxon>Oomycota</taxon>
        <taxon>Saprolegniomycetes</taxon>
        <taxon>Saprolegniales</taxon>
        <taxon>Verrucalvaceae</taxon>
        <taxon>Aphanomyces</taxon>
    </lineage>
</organism>
<dbReference type="Proteomes" id="UP000332933">
    <property type="component" value="Unassembled WGS sequence"/>
</dbReference>
<name>A0A485KFC4_9STRA</name>
<reference evidence="2 3" key="1">
    <citation type="submission" date="2019-03" db="EMBL/GenBank/DDBJ databases">
        <authorList>
            <person name="Gaulin E."/>
            <person name="Dumas B."/>
        </authorList>
    </citation>
    <scope>NUCLEOTIDE SEQUENCE [LARGE SCALE GENOMIC DNA]</scope>
    <source>
        <strain evidence="2">CBS 568.67</strain>
    </source>
</reference>
<dbReference type="AlphaFoldDB" id="A0A485KFC4"/>